<proteinExistence type="predicted"/>
<dbReference type="Proteomes" id="UP000664521">
    <property type="component" value="Unassembled WGS sequence"/>
</dbReference>
<protein>
    <submittedName>
        <fullName evidence="6">mRNA cleavage and polyadenylation factor subunit</fullName>
    </submittedName>
</protein>
<dbReference type="InterPro" id="IPR018846">
    <property type="entry name" value="Beta-prop_RSE1/DDB1/CPSF1_1st"/>
</dbReference>
<dbReference type="OrthoDB" id="6109at2759"/>
<evidence type="ECO:0000256" key="2">
    <source>
        <dbReference type="ARBA" id="ARBA00023242"/>
    </source>
</evidence>
<dbReference type="GO" id="GO:0005634">
    <property type="term" value="C:nucleus"/>
    <property type="evidence" value="ECO:0007669"/>
    <property type="project" value="UniProtKB-SubCell"/>
</dbReference>
<evidence type="ECO:0000259" key="5">
    <source>
        <dbReference type="Pfam" id="PF23726"/>
    </source>
</evidence>
<evidence type="ECO:0000259" key="4">
    <source>
        <dbReference type="Pfam" id="PF10433"/>
    </source>
</evidence>
<evidence type="ECO:0000313" key="7">
    <source>
        <dbReference type="Proteomes" id="UP000664521"/>
    </source>
</evidence>
<evidence type="ECO:0000313" key="6">
    <source>
        <dbReference type="EMBL" id="CAF9937536.1"/>
    </source>
</evidence>
<dbReference type="GO" id="GO:0003676">
    <property type="term" value="F:nucleic acid binding"/>
    <property type="evidence" value="ECO:0007669"/>
    <property type="project" value="InterPro"/>
</dbReference>
<dbReference type="Gene3D" id="2.130.10.10">
    <property type="entry name" value="YVTN repeat-like/Quinoprotein amine dehydrogenase"/>
    <property type="match status" value="2"/>
</dbReference>
<dbReference type="InterPro" id="IPR050358">
    <property type="entry name" value="RSE1/DDB1/CFT1"/>
</dbReference>
<evidence type="ECO:0000259" key="3">
    <source>
        <dbReference type="Pfam" id="PF03178"/>
    </source>
</evidence>
<dbReference type="InterPro" id="IPR058543">
    <property type="entry name" value="Beta-prop_RSE1/DDB1/CPSF1_2nd"/>
</dbReference>
<feature type="domain" description="RSE1/DDB1/CPSF1 first beta-propeller" evidence="4">
    <location>
        <begin position="83"/>
        <end position="462"/>
    </location>
</feature>
<keyword evidence="2" id="KW-0539">Nucleus</keyword>
<accession>A0A8H3GCI7</accession>
<gene>
    <name evidence="6" type="primary">CFT1</name>
    <name evidence="6" type="ORF">HETSPECPRED_000573</name>
</gene>
<name>A0A8H3GCI7_9LECA</name>
<dbReference type="InterPro" id="IPR004871">
    <property type="entry name" value="RSE1/DDB1/CPSF1_C"/>
</dbReference>
<dbReference type="FunFam" id="2.130.10.10:FF:000625">
    <property type="entry name" value="mRNA cleavage and polyadenylation factor subunit"/>
    <property type="match status" value="1"/>
</dbReference>
<dbReference type="PANTHER" id="PTHR10644">
    <property type="entry name" value="DNA REPAIR/RNA PROCESSING CPSF FAMILY"/>
    <property type="match status" value="1"/>
</dbReference>
<feature type="domain" description="RSE1/DDB1/CPSF1 second beta-propeller" evidence="5">
    <location>
        <begin position="573"/>
        <end position="955"/>
    </location>
</feature>
<dbReference type="InterPro" id="IPR015943">
    <property type="entry name" value="WD40/YVTN_repeat-like_dom_sf"/>
</dbReference>
<comment type="subcellular location">
    <subcellularLocation>
        <location evidence="1">Nucleus</location>
    </subcellularLocation>
</comment>
<evidence type="ECO:0000256" key="1">
    <source>
        <dbReference type="ARBA" id="ARBA00004123"/>
    </source>
</evidence>
<feature type="domain" description="RSE1/DDB1/CPSF1 C-terminal" evidence="3">
    <location>
        <begin position="1053"/>
        <end position="1381"/>
    </location>
</feature>
<dbReference type="Pfam" id="PF03178">
    <property type="entry name" value="CPSF_A"/>
    <property type="match status" value="1"/>
</dbReference>
<comment type="caution">
    <text evidence="6">The sequence shown here is derived from an EMBL/GenBank/DDBJ whole genome shotgun (WGS) entry which is preliminary data.</text>
</comment>
<reference evidence="6" key="1">
    <citation type="submission" date="2021-03" db="EMBL/GenBank/DDBJ databases">
        <authorList>
            <person name="Tagirdzhanova G."/>
        </authorList>
    </citation>
    <scope>NUCLEOTIDE SEQUENCE</scope>
</reference>
<dbReference type="Pfam" id="PF10433">
    <property type="entry name" value="Beta-prop_RSE1_1st"/>
    <property type="match status" value="1"/>
</dbReference>
<organism evidence="6 7">
    <name type="scientific">Heterodermia speciosa</name>
    <dbReference type="NCBI Taxonomy" id="116794"/>
    <lineage>
        <taxon>Eukaryota</taxon>
        <taxon>Fungi</taxon>
        <taxon>Dikarya</taxon>
        <taxon>Ascomycota</taxon>
        <taxon>Pezizomycotina</taxon>
        <taxon>Lecanoromycetes</taxon>
        <taxon>OSLEUM clade</taxon>
        <taxon>Lecanoromycetidae</taxon>
        <taxon>Caliciales</taxon>
        <taxon>Physciaceae</taxon>
        <taxon>Heterodermia</taxon>
    </lineage>
</organism>
<dbReference type="Pfam" id="PF23726">
    <property type="entry name" value="Beta-prop_RSE1_2nd"/>
    <property type="match status" value="1"/>
</dbReference>
<sequence length="1410" mass="153722">MQSYTELTPPTAVTHSLSFPFLSATANNLIVVKTSLLQIFSLKAITNHITTDVNKDAPQSAGLSGADLSNLPSGGAQRGERVQSTRLVLVAQYELSGTVTSLARVRIMASRSGGQALLLAFRDAKLSLVEWDPERYSISTISIHYYEQEDIQSSPWDPVLSQSICYLSVDPRSRCAALKFGQRQLAILPFYQEGDDLVMDDFDSETEGERPAKAMEGPLQLDKAPYAPSFVLSLMALDPSLSHPVHLAFLNEYRDPTFGILSSENAVSSALLHERRDPLSYTVFTLDLEQRASTTLLSVNNLPYDLYRVCPLQLPVGGALLVGGNELIHVDQSGKTNGIAVNPLAKHSTSFGLADQSSLGMKLEGCAIERLGSDYGDMLLILNDGGLALLSFGTDGRSVSGLHIERATKEINGLNSLHSRVSTTSIVGRGRIFVGSEDADSVILGWSRKSDKLKRQRSRLDQRLEVVEAVSDLDEDYLEDDEDDLYASAKTTEQIKSLPTLSSTAIEGQEYAFRIHDTLENFGPMKDISLTIPTMDDTHAGAADQTYEIMIATGHEHGGSVSTFSRELTLHMSQRFEIQELDDVWTISTAKASGPNMKSLDTDYDTYAIANIKQDAASTSSLYSISATNIDKLSGTEFDNGEAGEPGVSIDVGVLNAGTRIVQIMSRELRIFDAEFNVAQLMPLMDDVTDSDPKVAGASFVDPFILLTMDDCSIRVASLDESGDLELLEQKDSLLNGSWLSGSLYEDANDIFRLQYDDDDEDGEMGNVLMFLLSTAGGLHVYRLPNLKQPVYIAEGLSFVPPFLSKDFSVRRSTAREQLTELMVTDLGDATHKAPYLLLRTETDDLVIYQPYQGFKEDSSPITLRFLKIANPNLSGRGQDVSIETIRQRPLRAIADLGGYSAVYIPGASPRFILKSASSPPQVIPIKNKGIRTLCGLNTTTCEKGILYIDDDASVTAATLPVGSQYHTGWITRKFAIGEQVDALGYHNRTGSYVVGTCSKTNYKLSEEEASSAEDTAFLPQVEQGSIRLLDRTTWSFIDRYYTLPHDFPDTDTLQPRHDLDAGEVVMSIKTMSLETSEHTHERRSLVVVGTAIIRGEDLPAIGRIYVLDIIDVVPEPDHPETGKKFKLIAREEVKGAVTALSEIGTQGFLLAAQGQKCMVRGLKEDGSLLPVAFMDMQCYVTAAKELKGTGLCVMGDAIKGIWFAGYTEDPYQLRVFGKSPKHIEVLAADFLPDGKQLYIVAADADCNIHVLQFDPENPKSLSGSHLLPLSTFHTGHFPTTLTLLPPSPSNPNPAPNPNPRALLLTTASGSLALIAPLPPSSHRTLSALQSHLQSTLPHPVGLNPRIYRHVGETESLIAGGGGYGAGGRGGMIDGMVVRRWNEGGSWRRWGDEGSVREVVRGLEGEGLGF</sequence>
<dbReference type="EMBL" id="CAJPDS010000102">
    <property type="protein sequence ID" value="CAF9937536.1"/>
    <property type="molecule type" value="Genomic_DNA"/>
</dbReference>
<keyword evidence="7" id="KW-1185">Reference proteome</keyword>